<sequence>MVGNIIGNQNPVVGISYSYELNPLGLLGSLGSNYEWQIFKKQKTGRWKDITNTPKKGNKATYQFGEIAMGIEFEMKVYEIKEGLLSGIGSSKNLIGTLSVIPTRNEVPKIDRVTLFNRGAKDINKANYRDTLIAQAHCIAMFNQEIEFHLWEDDAEGRGPNAEVNKNNRYSKTYKARVNEKGLAEVKISLMSEEKILRQIADKYMMKGDQSEGAYHEYYVTASHAGKILGASQVNVNVANPDYKKEKAQPQKDTPKFPENPRHNKQKDPKGNIIEAVFINNEGKELSKITVGDPLRVRIHSKNMVGKHIQYVIWEKDATSNDEIYRSKMIKIPGDVCDTYAIILDKDLFKKGIDLPFGDPDADQQHYFIEIISLDLSAQSVKFGVDMENGLLEVEQVKSPSIIKEPKVMEKKKEKGKCPNCEKDITVEQLQKIYTASKDVTLISELTKYLNKYKKEYKLDTCARKAHFFALSIQESGLDLIGAISGEGLNYSAEALPIQFKAFRKTNSQGRSVDKYGNPTTDNTKTVPNDLAYQYGRSSRNGYIANKKKIAEIAYGNRPELGNRSPEDAWNFRGRGLLQITGRTTYGEIQKRINKFASSENIKIEDGMDRDYSAKEAALTGMADWYKEDMYVAAEKTGKLPDDDVVDLIVNIINKNTNSRTKRKEHYKITKIIFEVDLCPYAKPQQVKKAESKEQKIDKSGSYDIEKAVAHLNKNALPKSNSQCALYVRQAINAGGIYNLSGHAREYYNTDKLVKSGFTKIGTNIESINLEKGDIAAFSGVKGHSYGHIAMWNGSQWVSDFKQKSFWVANQYSVEKKYAIYRWNR</sequence>
<accession>A0A1M6PHN5</accession>
<dbReference type="EMBL" id="FRAV01000001">
    <property type="protein sequence ID" value="SHK07420.1"/>
    <property type="molecule type" value="Genomic_DNA"/>
</dbReference>
<dbReference type="SUPFAM" id="SSF53955">
    <property type="entry name" value="Lysozyme-like"/>
    <property type="match status" value="1"/>
</dbReference>
<evidence type="ECO:0000313" key="3">
    <source>
        <dbReference type="Proteomes" id="UP000184364"/>
    </source>
</evidence>
<protein>
    <submittedName>
        <fullName evidence="2">Predicted chitinase</fullName>
    </submittedName>
</protein>
<dbReference type="Gene3D" id="1.10.530.10">
    <property type="match status" value="1"/>
</dbReference>
<keyword evidence="3" id="KW-1185">Reference proteome</keyword>
<name>A0A1M6PHN5_9FLAO</name>
<dbReference type="RefSeq" id="WP_073289771.1">
    <property type="nucleotide sequence ID" value="NZ_FRAV01000001.1"/>
</dbReference>
<evidence type="ECO:0000313" key="2">
    <source>
        <dbReference type="EMBL" id="SHK07420.1"/>
    </source>
</evidence>
<proteinExistence type="predicted"/>
<dbReference type="Gene3D" id="3.90.1720.10">
    <property type="entry name" value="endopeptidase domain like (from Nostoc punctiforme)"/>
    <property type="match status" value="1"/>
</dbReference>
<feature type="region of interest" description="Disordered" evidence="1">
    <location>
        <begin position="242"/>
        <end position="270"/>
    </location>
</feature>
<dbReference type="InterPro" id="IPR023346">
    <property type="entry name" value="Lysozyme-like_dom_sf"/>
</dbReference>
<dbReference type="Proteomes" id="UP000184364">
    <property type="component" value="Unassembled WGS sequence"/>
</dbReference>
<evidence type="ECO:0000256" key="1">
    <source>
        <dbReference type="SAM" id="MobiDB-lite"/>
    </source>
</evidence>
<organism evidence="2 3">
    <name type="scientific">Chryseobacterium polytrichastri</name>
    <dbReference type="NCBI Taxonomy" id="1302687"/>
    <lineage>
        <taxon>Bacteria</taxon>
        <taxon>Pseudomonadati</taxon>
        <taxon>Bacteroidota</taxon>
        <taxon>Flavobacteriia</taxon>
        <taxon>Flavobacteriales</taxon>
        <taxon>Weeksellaceae</taxon>
        <taxon>Chryseobacterium group</taxon>
        <taxon>Chryseobacterium</taxon>
    </lineage>
</organism>
<dbReference type="OrthoDB" id="1183903at2"/>
<dbReference type="AlphaFoldDB" id="A0A1M6PHN5"/>
<reference evidence="3" key="1">
    <citation type="submission" date="2016-11" db="EMBL/GenBank/DDBJ databases">
        <authorList>
            <person name="Varghese N."/>
            <person name="Submissions S."/>
        </authorList>
    </citation>
    <scope>NUCLEOTIDE SEQUENCE [LARGE SCALE GENOMIC DNA]</scope>
    <source>
        <strain evidence="3">DSM 26899</strain>
    </source>
</reference>
<dbReference type="STRING" id="1302687.SAMN05444267_100111"/>
<gene>
    <name evidence="2" type="ORF">SAMN05444267_100111</name>
</gene>